<evidence type="ECO:0000256" key="1">
    <source>
        <dbReference type="ARBA" id="ARBA00022478"/>
    </source>
</evidence>
<keyword evidence="16" id="KW-1185">Reference proteome</keyword>
<feature type="domain" description="Toprim" evidence="14">
    <location>
        <begin position="258"/>
        <end position="341"/>
    </location>
</feature>
<keyword evidence="4 12" id="KW-0548">Nucleotidyltransferase</keyword>
<keyword evidence="10 12" id="KW-0238">DNA-binding</keyword>
<dbReference type="EMBL" id="CP118868">
    <property type="protein sequence ID" value="WEG35506.1"/>
    <property type="molecule type" value="Genomic_DNA"/>
</dbReference>
<name>A0ABY8C487_9FIRM</name>
<sequence length="623" mass="71851">MEYTKDDIYQQVKDQIDIVDLVSEYVSLQKKSSNNYFGICPFHHEKTPSFSVSATKQIYYCFGCHKGGDCVAFIRDIEHLEWKEALEFLAKRLHIDWQASSSRRNTKEQEHYQEQKRQFLLANSAAKFYYAALRSPAAAEMVNYLRTRELSATACGNYGLGAALDQRDLLVKYLQKSGFSEKEMLASGLVRIKNNSLYDLFRRRLIFPIMDRYGRVIAFGGRVLDDSKPKYINSPETPIYTKGEHLYAYNFAKKFNAPEILVVEGYMDAISLLSRGYHNVVACLGTALTHKQVRLLKLLDRQVIMCLDSDAAGQKATYLSLQRLELQGLSPKVLKVKQAKDPDEFVKKFGIEAFNNLILQAEPALNWRLNTAFAQAEQADGSFDESVFFQAAIRILAAINSPLEYARALKEVCKLVASYDESTIADEVKYYKNTQEFQQYQRSLRYETREMERPEAAKVILLEVKQQPPVNEPSMAIPPAFVNILWLLCNDNSLYQNFAAAIDNCLQNVKEIQALWLQCRQALMKNTFDAPTLLNILSNSAVSLKDKDQITRLFLQESSIKDSKLSQESLSHNLSELQRYELKRRINYISWRLRNDDFSSEAEKDKLRQQYQSLSRKFWELKR</sequence>
<dbReference type="NCBIfam" id="TIGR01391">
    <property type="entry name" value="dnaG"/>
    <property type="match status" value="1"/>
</dbReference>
<dbReference type="SUPFAM" id="SSF57783">
    <property type="entry name" value="Zinc beta-ribbon"/>
    <property type="match status" value="1"/>
</dbReference>
<dbReference type="InterPro" id="IPR006171">
    <property type="entry name" value="TOPRIM_dom"/>
</dbReference>
<evidence type="ECO:0000256" key="8">
    <source>
        <dbReference type="ARBA" id="ARBA00022833"/>
    </source>
</evidence>
<dbReference type="PIRSF" id="PIRSF002811">
    <property type="entry name" value="DnaG"/>
    <property type="match status" value="1"/>
</dbReference>
<dbReference type="Proteomes" id="UP001220478">
    <property type="component" value="Chromosome"/>
</dbReference>
<dbReference type="RefSeq" id="WP_315571628.1">
    <property type="nucleotide sequence ID" value="NZ_CP118868.1"/>
</dbReference>
<keyword evidence="8 12" id="KW-0862">Zinc</keyword>
<evidence type="ECO:0000259" key="14">
    <source>
        <dbReference type="PROSITE" id="PS50880"/>
    </source>
</evidence>
<evidence type="ECO:0000256" key="11">
    <source>
        <dbReference type="ARBA" id="ARBA00023163"/>
    </source>
</evidence>
<dbReference type="PROSITE" id="PS50880">
    <property type="entry name" value="TOPRIM"/>
    <property type="match status" value="1"/>
</dbReference>
<dbReference type="Pfam" id="PF13155">
    <property type="entry name" value="Toprim_2"/>
    <property type="match status" value="1"/>
</dbReference>
<dbReference type="InterPro" id="IPR037068">
    <property type="entry name" value="DNA_primase_core_N_sf"/>
</dbReference>
<dbReference type="CDD" id="cd03364">
    <property type="entry name" value="TOPRIM_DnaG_primases"/>
    <property type="match status" value="1"/>
</dbReference>
<evidence type="ECO:0000256" key="13">
    <source>
        <dbReference type="PIRNR" id="PIRNR002811"/>
    </source>
</evidence>
<dbReference type="InterPro" id="IPR002694">
    <property type="entry name" value="Znf_CHC2"/>
</dbReference>
<dbReference type="SUPFAM" id="SSF56731">
    <property type="entry name" value="DNA primase core"/>
    <property type="match status" value="1"/>
</dbReference>
<keyword evidence="1 12" id="KW-0240">DNA-directed RNA polymerase</keyword>
<evidence type="ECO:0000256" key="4">
    <source>
        <dbReference type="ARBA" id="ARBA00022695"/>
    </source>
</evidence>
<keyword evidence="3 12" id="KW-0808">Transferase</keyword>
<evidence type="ECO:0000313" key="15">
    <source>
        <dbReference type="EMBL" id="WEG35506.1"/>
    </source>
</evidence>
<dbReference type="InterPro" id="IPR006295">
    <property type="entry name" value="DNA_primase_DnaG"/>
</dbReference>
<protein>
    <recommendedName>
        <fullName evidence="12 13">DNA primase</fullName>
        <ecNumber evidence="12">2.7.7.101</ecNumber>
    </recommendedName>
</protein>
<comment type="catalytic activity">
    <reaction evidence="12">
        <text>ssDNA + n NTP = ssDNA/pppN(pN)n-1 hybrid + (n-1) diphosphate.</text>
        <dbReference type="EC" id="2.7.7.101"/>
    </reaction>
</comment>
<dbReference type="EC" id="2.7.7.101" evidence="12"/>
<feature type="zinc finger region" description="CHC2-type" evidence="12">
    <location>
        <begin position="40"/>
        <end position="64"/>
    </location>
</feature>
<accession>A0ABY8C487</accession>
<dbReference type="InterPro" id="IPR050219">
    <property type="entry name" value="DnaG_primase"/>
</dbReference>
<dbReference type="Pfam" id="PF01807">
    <property type="entry name" value="Zn_ribbon_DnaG"/>
    <property type="match status" value="1"/>
</dbReference>
<keyword evidence="11 12" id="KW-0804">Transcription</keyword>
<dbReference type="InterPro" id="IPR030846">
    <property type="entry name" value="DnaG_bac"/>
</dbReference>
<dbReference type="Gene3D" id="3.90.580.10">
    <property type="entry name" value="Zinc finger, CHC2-type domain"/>
    <property type="match status" value="1"/>
</dbReference>
<evidence type="ECO:0000256" key="3">
    <source>
        <dbReference type="ARBA" id="ARBA00022679"/>
    </source>
</evidence>
<reference evidence="15 16" key="1">
    <citation type="submission" date="2023-02" db="EMBL/GenBank/DDBJ databases">
        <title>Novel Oscillospiraceae bacterial genomes.</title>
        <authorList>
            <person name="Srinivasan S."/>
            <person name="Austin M.N."/>
            <person name="Fiedler T.L."/>
            <person name="Strenk S.M."/>
            <person name="Agnew K.J."/>
            <person name="Nagana Gowda G.A."/>
            <person name="Raftery D."/>
            <person name="Beamer M.A."/>
            <person name="Achilles S.L."/>
            <person name="Wiesenfeld H.C."/>
            <person name="Fredricks D.N."/>
            <person name="Hillier S.L."/>
        </authorList>
    </citation>
    <scope>NUCLEOTIDE SEQUENCE [LARGE SCALE GENOMIC DNA]</scope>
    <source>
        <strain evidence="15 16">CHIC02 1186E3-8</strain>
    </source>
</reference>
<evidence type="ECO:0000256" key="5">
    <source>
        <dbReference type="ARBA" id="ARBA00022705"/>
    </source>
</evidence>
<dbReference type="Pfam" id="PF08275">
    <property type="entry name" value="DNAG_N"/>
    <property type="match status" value="1"/>
</dbReference>
<comment type="function">
    <text evidence="12 13">RNA polymerase that catalyzes the synthesis of short RNA molecules used as primers for DNA polymerase during DNA replication.</text>
</comment>
<dbReference type="InterPro" id="IPR034151">
    <property type="entry name" value="TOPRIM_DnaG_bac"/>
</dbReference>
<proteinExistence type="inferred from homology"/>
<evidence type="ECO:0000256" key="9">
    <source>
        <dbReference type="ARBA" id="ARBA00022842"/>
    </source>
</evidence>
<evidence type="ECO:0000313" key="16">
    <source>
        <dbReference type="Proteomes" id="UP001220478"/>
    </source>
</evidence>
<comment type="subunit">
    <text evidence="12">Monomer. Interacts with DnaB.</text>
</comment>
<organism evidence="15 16">
    <name type="scientific">Amygdalobacter indicium</name>
    <dbReference type="NCBI Taxonomy" id="3029272"/>
    <lineage>
        <taxon>Bacteria</taxon>
        <taxon>Bacillati</taxon>
        <taxon>Bacillota</taxon>
        <taxon>Clostridia</taxon>
        <taxon>Eubacteriales</taxon>
        <taxon>Oscillospiraceae</taxon>
        <taxon>Amygdalobacter</taxon>
    </lineage>
</organism>
<keyword evidence="7 12" id="KW-0863">Zinc-finger</keyword>
<gene>
    <name evidence="12 15" type="primary">dnaG</name>
    <name evidence="15" type="ORF">PYS61_06170</name>
</gene>
<dbReference type="SMART" id="SM00400">
    <property type="entry name" value="ZnF_CHCC"/>
    <property type="match status" value="1"/>
</dbReference>
<keyword evidence="5 12" id="KW-0235">DNA replication</keyword>
<dbReference type="PANTHER" id="PTHR30313:SF2">
    <property type="entry name" value="DNA PRIMASE"/>
    <property type="match status" value="1"/>
</dbReference>
<dbReference type="HAMAP" id="MF_00974">
    <property type="entry name" value="DNA_primase_DnaG"/>
    <property type="match status" value="1"/>
</dbReference>
<evidence type="ECO:0000256" key="2">
    <source>
        <dbReference type="ARBA" id="ARBA00022515"/>
    </source>
</evidence>
<keyword evidence="2 12" id="KW-0639">Primosome</keyword>
<dbReference type="SMART" id="SM00493">
    <property type="entry name" value="TOPRIM"/>
    <property type="match status" value="1"/>
</dbReference>
<comment type="domain">
    <text evidence="12">Contains an N-terminal zinc-binding domain, a central core domain that contains the primase activity, and a C-terminal DnaB-binding domain.</text>
</comment>
<dbReference type="InterPro" id="IPR036977">
    <property type="entry name" value="DNA_primase_Znf_CHC2"/>
</dbReference>
<comment type="cofactor">
    <cofactor evidence="12 13">
        <name>Zn(2+)</name>
        <dbReference type="ChEBI" id="CHEBI:29105"/>
    </cofactor>
    <text evidence="12 13">Binds 1 zinc ion per monomer.</text>
</comment>
<evidence type="ECO:0000256" key="12">
    <source>
        <dbReference type="HAMAP-Rule" id="MF_00974"/>
    </source>
</evidence>
<dbReference type="Gene3D" id="3.40.1360.10">
    <property type="match status" value="1"/>
</dbReference>
<dbReference type="Gene3D" id="3.90.980.10">
    <property type="entry name" value="DNA primase, catalytic core, N-terminal domain"/>
    <property type="match status" value="1"/>
</dbReference>
<dbReference type="InterPro" id="IPR013264">
    <property type="entry name" value="DNAG_N"/>
</dbReference>
<evidence type="ECO:0000256" key="7">
    <source>
        <dbReference type="ARBA" id="ARBA00022771"/>
    </source>
</evidence>
<evidence type="ECO:0000256" key="6">
    <source>
        <dbReference type="ARBA" id="ARBA00022723"/>
    </source>
</evidence>
<dbReference type="PANTHER" id="PTHR30313">
    <property type="entry name" value="DNA PRIMASE"/>
    <property type="match status" value="1"/>
</dbReference>
<evidence type="ECO:0000256" key="10">
    <source>
        <dbReference type="ARBA" id="ARBA00023125"/>
    </source>
</evidence>
<comment type="similarity">
    <text evidence="12 13">Belongs to the DnaG primase family.</text>
</comment>
<keyword evidence="9" id="KW-0460">Magnesium</keyword>
<keyword evidence="6 12" id="KW-0479">Metal-binding</keyword>